<proteinExistence type="inferred from homology"/>
<dbReference type="SMART" id="SM00283">
    <property type="entry name" value="MA"/>
    <property type="match status" value="1"/>
</dbReference>
<dbReference type="Pfam" id="PF00015">
    <property type="entry name" value="MCPsignal"/>
    <property type="match status" value="1"/>
</dbReference>
<keyword evidence="6" id="KW-0472">Membrane</keyword>
<comment type="similarity">
    <text evidence="3">Belongs to the methyl-accepting chemotaxis (MCP) protein family.</text>
</comment>
<name>A0A1H6NBS2_9GAMM</name>
<feature type="region of interest" description="Disordered" evidence="5">
    <location>
        <begin position="315"/>
        <end position="337"/>
    </location>
</feature>
<dbReference type="PRINTS" id="PR00260">
    <property type="entry name" value="CHEMTRNSDUCR"/>
</dbReference>
<feature type="domain" description="Methyl-accepting transducer" evidence="7">
    <location>
        <begin position="268"/>
        <end position="504"/>
    </location>
</feature>
<dbReference type="SMART" id="SM00304">
    <property type="entry name" value="HAMP"/>
    <property type="match status" value="1"/>
</dbReference>
<dbReference type="CDD" id="cd06225">
    <property type="entry name" value="HAMP"/>
    <property type="match status" value="1"/>
</dbReference>
<dbReference type="STRING" id="173990.SAMN05660691_03685"/>
<dbReference type="FunFam" id="1.10.287.950:FF:000001">
    <property type="entry name" value="Methyl-accepting chemotaxis sensory transducer"/>
    <property type="match status" value="1"/>
</dbReference>
<dbReference type="GO" id="GO:0004888">
    <property type="term" value="F:transmembrane signaling receptor activity"/>
    <property type="evidence" value="ECO:0007669"/>
    <property type="project" value="InterPro"/>
</dbReference>
<feature type="domain" description="HAMP" evidence="8">
    <location>
        <begin position="211"/>
        <end position="263"/>
    </location>
</feature>
<evidence type="ECO:0000313" key="9">
    <source>
        <dbReference type="EMBL" id="SEI10357.1"/>
    </source>
</evidence>
<keyword evidence="6" id="KW-0812">Transmembrane</keyword>
<reference evidence="10" key="1">
    <citation type="submission" date="2016-10" db="EMBL/GenBank/DDBJ databases">
        <authorList>
            <person name="Varghese N."/>
            <person name="Submissions S."/>
        </authorList>
    </citation>
    <scope>NUCLEOTIDE SEQUENCE [LARGE SCALE GENOMIC DNA]</scope>
    <source>
        <strain evidence="10">DSM 17616</strain>
    </source>
</reference>
<dbReference type="Gene3D" id="1.10.287.950">
    <property type="entry name" value="Methyl-accepting chemotaxis protein"/>
    <property type="match status" value="1"/>
</dbReference>
<gene>
    <name evidence="9" type="ORF">SAMN05660691_03685</name>
</gene>
<evidence type="ECO:0000259" key="8">
    <source>
        <dbReference type="PROSITE" id="PS50885"/>
    </source>
</evidence>
<evidence type="ECO:0000256" key="6">
    <source>
        <dbReference type="SAM" id="Phobius"/>
    </source>
</evidence>
<dbReference type="Proteomes" id="UP000199371">
    <property type="component" value="Unassembled WGS sequence"/>
</dbReference>
<dbReference type="EMBL" id="FNXF01000019">
    <property type="protein sequence ID" value="SEI10357.1"/>
    <property type="molecule type" value="Genomic_DNA"/>
</dbReference>
<dbReference type="PROSITE" id="PS50885">
    <property type="entry name" value="HAMP"/>
    <property type="match status" value="1"/>
</dbReference>
<dbReference type="GO" id="GO:0006935">
    <property type="term" value="P:chemotaxis"/>
    <property type="evidence" value="ECO:0007669"/>
    <property type="project" value="InterPro"/>
</dbReference>
<evidence type="ECO:0000313" key="10">
    <source>
        <dbReference type="Proteomes" id="UP000199371"/>
    </source>
</evidence>
<dbReference type="InterPro" id="IPR004090">
    <property type="entry name" value="Chemotax_Me-accpt_rcpt"/>
</dbReference>
<keyword evidence="10" id="KW-1185">Reference proteome</keyword>
<protein>
    <submittedName>
        <fullName evidence="9">Methyl-accepting chemotaxis protein</fullName>
    </submittedName>
</protein>
<dbReference type="AlphaFoldDB" id="A0A1H6NBS2"/>
<evidence type="ECO:0000256" key="1">
    <source>
        <dbReference type="ARBA" id="ARBA00004370"/>
    </source>
</evidence>
<evidence type="ECO:0000259" key="7">
    <source>
        <dbReference type="PROSITE" id="PS50111"/>
    </source>
</evidence>
<dbReference type="PANTHER" id="PTHR32089:SF120">
    <property type="entry name" value="METHYL-ACCEPTING CHEMOTAXIS PROTEIN TLPQ"/>
    <property type="match status" value="1"/>
</dbReference>
<evidence type="ECO:0000256" key="2">
    <source>
        <dbReference type="ARBA" id="ARBA00023224"/>
    </source>
</evidence>
<evidence type="ECO:0000256" key="4">
    <source>
        <dbReference type="PROSITE-ProRule" id="PRU00284"/>
    </source>
</evidence>
<keyword evidence="2 4" id="KW-0807">Transducer</keyword>
<organism evidence="9 10">
    <name type="scientific">Rheinheimera pacifica</name>
    <dbReference type="NCBI Taxonomy" id="173990"/>
    <lineage>
        <taxon>Bacteria</taxon>
        <taxon>Pseudomonadati</taxon>
        <taxon>Pseudomonadota</taxon>
        <taxon>Gammaproteobacteria</taxon>
        <taxon>Chromatiales</taxon>
        <taxon>Chromatiaceae</taxon>
        <taxon>Rheinheimera</taxon>
    </lineage>
</organism>
<feature type="compositionally biased region" description="Basic and acidic residues" evidence="5">
    <location>
        <begin position="323"/>
        <end position="337"/>
    </location>
</feature>
<dbReference type="OrthoDB" id="9781845at2"/>
<dbReference type="GO" id="GO:0016020">
    <property type="term" value="C:membrane"/>
    <property type="evidence" value="ECO:0007669"/>
    <property type="project" value="UniProtKB-SubCell"/>
</dbReference>
<dbReference type="Pfam" id="PF00672">
    <property type="entry name" value="HAMP"/>
    <property type="match status" value="1"/>
</dbReference>
<dbReference type="PROSITE" id="PS50111">
    <property type="entry name" value="CHEMOTAXIS_TRANSDUC_2"/>
    <property type="match status" value="1"/>
</dbReference>
<dbReference type="InterPro" id="IPR024478">
    <property type="entry name" value="HlyB_4HB_MCP"/>
</dbReference>
<dbReference type="RefSeq" id="WP_092796417.1">
    <property type="nucleotide sequence ID" value="NZ_FNXF01000019.1"/>
</dbReference>
<keyword evidence="6" id="KW-1133">Transmembrane helix</keyword>
<evidence type="ECO:0000256" key="3">
    <source>
        <dbReference type="ARBA" id="ARBA00029447"/>
    </source>
</evidence>
<dbReference type="CDD" id="cd11386">
    <property type="entry name" value="MCP_signal"/>
    <property type="match status" value="1"/>
</dbReference>
<dbReference type="GO" id="GO:0007165">
    <property type="term" value="P:signal transduction"/>
    <property type="evidence" value="ECO:0007669"/>
    <property type="project" value="UniProtKB-KW"/>
</dbReference>
<feature type="transmembrane region" description="Helical" evidence="6">
    <location>
        <begin position="189"/>
        <end position="209"/>
    </location>
</feature>
<dbReference type="PANTHER" id="PTHR32089">
    <property type="entry name" value="METHYL-ACCEPTING CHEMOTAXIS PROTEIN MCPB"/>
    <property type="match status" value="1"/>
</dbReference>
<dbReference type="Pfam" id="PF12729">
    <property type="entry name" value="4HB_MCP_1"/>
    <property type="match status" value="1"/>
</dbReference>
<accession>A0A1H6NBS2</accession>
<dbReference type="SUPFAM" id="SSF58104">
    <property type="entry name" value="Methyl-accepting chemotaxis protein (MCP) signaling domain"/>
    <property type="match status" value="1"/>
</dbReference>
<dbReference type="InterPro" id="IPR004089">
    <property type="entry name" value="MCPsignal_dom"/>
</dbReference>
<dbReference type="InterPro" id="IPR003660">
    <property type="entry name" value="HAMP_dom"/>
</dbReference>
<sequence>MLRKIKIGKRLAVIFTLMVLLSVVVGSVAMFRFSETETNINNIADRRLPASLLAGDMNREFLLIRLYTVNMLHASSEADRQVQRNALQEATRNYQQASDSAAAFHKTAAGSAVFSQAVAIKQQYDQLHQQLLMLIDRGQIDQAEQLRHQGINDTALKVTEALVALAAYQQTTTRQQADSAKHSIELANMNMIVIIVIAVMVAVILGLMLSRSLVKPMQAAVLISQKIAAGELNQVFHDDEPDEAGEMIRAMAQMQQQLKTTVHEINQSSSQLAATSEELSVVTEQSSRTLHQQSEELEQGATAVTELTTAIEEVARSAASTSRDSEIANDKARQGQERVNHTIHTIQALDGELQSSRHGIEKLADRVKDIGSVLGVIRAIAEQTNLLALNAAIEAARAGDSGRGFAVVADEVRALAHRTQESTKEIERMMHAVQAETHNTVESMNSCSGKATETLQIAQQAGEALQLIAEAIGQISDQNLTIASAAEEQATVAREVDRNLVNIRDLSVQTSAGANETQASSAELARLAQTLSELVNHFRV</sequence>
<evidence type="ECO:0000256" key="5">
    <source>
        <dbReference type="SAM" id="MobiDB-lite"/>
    </source>
</evidence>
<comment type="subcellular location">
    <subcellularLocation>
        <location evidence="1">Membrane</location>
    </subcellularLocation>
</comment>